<accession>U6MCF4</accession>
<evidence type="ECO:0000256" key="3">
    <source>
        <dbReference type="SAM" id="SignalP"/>
    </source>
</evidence>
<feature type="region of interest" description="Disordered" evidence="1">
    <location>
        <begin position="60"/>
        <end position="103"/>
    </location>
</feature>
<keyword evidence="2" id="KW-1133">Transmembrane helix</keyword>
<organism evidence="4 5">
    <name type="scientific">Eimeria maxima</name>
    <name type="common">Coccidian parasite</name>
    <dbReference type="NCBI Taxonomy" id="5804"/>
    <lineage>
        <taxon>Eukaryota</taxon>
        <taxon>Sar</taxon>
        <taxon>Alveolata</taxon>
        <taxon>Apicomplexa</taxon>
        <taxon>Conoidasida</taxon>
        <taxon>Coccidia</taxon>
        <taxon>Eucoccidiorida</taxon>
        <taxon>Eimeriorina</taxon>
        <taxon>Eimeriidae</taxon>
        <taxon>Eimeria</taxon>
    </lineage>
</organism>
<protein>
    <recommendedName>
        <fullName evidence="6">Transmembrane protein</fullName>
    </recommendedName>
</protein>
<evidence type="ECO:0000256" key="2">
    <source>
        <dbReference type="SAM" id="Phobius"/>
    </source>
</evidence>
<proteinExistence type="predicted"/>
<reference evidence="4" key="1">
    <citation type="submission" date="2013-10" db="EMBL/GenBank/DDBJ databases">
        <title>Genomic analysis of the causative agents of coccidiosis in chickens.</title>
        <authorList>
            <person name="Reid A.J."/>
            <person name="Blake D."/>
            <person name="Billington K."/>
            <person name="Browne H."/>
            <person name="Dunn M."/>
            <person name="Hung S."/>
            <person name="Kawahara F."/>
            <person name="Miranda-Saavedra D."/>
            <person name="Mourier T."/>
            <person name="Nagra H."/>
            <person name="Otto T.D."/>
            <person name="Rawlings N."/>
            <person name="Sanchez A."/>
            <person name="Sanders M."/>
            <person name="Subramaniam C."/>
            <person name="Tay Y."/>
            <person name="Dear P."/>
            <person name="Doerig C."/>
            <person name="Gruber A."/>
            <person name="Parkinson J."/>
            <person name="Shirley M."/>
            <person name="Wan K.L."/>
            <person name="Berriman M."/>
            <person name="Tomley F."/>
            <person name="Pain A."/>
        </authorList>
    </citation>
    <scope>NUCLEOTIDE SEQUENCE [LARGE SCALE GENOMIC DNA]</scope>
    <source>
        <strain evidence="4">Weybridge</strain>
    </source>
</reference>
<keyword evidence="2" id="KW-0472">Membrane</keyword>
<feature type="signal peptide" evidence="3">
    <location>
        <begin position="1"/>
        <end position="22"/>
    </location>
</feature>
<dbReference type="OrthoDB" id="347480at2759"/>
<keyword evidence="3" id="KW-0732">Signal</keyword>
<gene>
    <name evidence="4" type="ORF">EMWEY_00027740</name>
</gene>
<dbReference type="GeneID" id="25336760"/>
<evidence type="ECO:0000313" key="4">
    <source>
        <dbReference type="EMBL" id="CDJ60124.1"/>
    </source>
</evidence>
<feature type="transmembrane region" description="Helical" evidence="2">
    <location>
        <begin position="128"/>
        <end position="154"/>
    </location>
</feature>
<feature type="chain" id="PRO_5004673566" description="Transmembrane protein" evidence="3">
    <location>
        <begin position="23"/>
        <end position="187"/>
    </location>
</feature>
<dbReference type="RefSeq" id="XP_013336769.1">
    <property type="nucleotide sequence ID" value="XM_013481315.1"/>
</dbReference>
<evidence type="ECO:0008006" key="6">
    <source>
        <dbReference type="Google" id="ProtNLM"/>
    </source>
</evidence>
<keyword evidence="2" id="KW-0812">Transmembrane</keyword>
<keyword evidence="5" id="KW-1185">Reference proteome</keyword>
<name>U6MCF4_EIMMA</name>
<dbReference type="EMBL" id="HG721352">
    <property type="protein sequence ID" value="CDJ60124.1"/>
    <property type="molecule type" value="Genomic_DNA"/>
</dbReference>
<reference evidence="4" key="2">
    <citation type="submission" date="2013-10" db="EMBL/GenBank/DDBJ databases">
        <authorList>
            <person name="Aslett M."/>
        </authorList>
    </citation>
    <scope>NUCLEOTIDE SEQUENCE [LARGE SCALE GENOMIC DNA]</scope>
    <source>
        <strain evidence="4">Weybridge</strain>
    </source>
</reference>
<evidence type="ECO:0000256" key="1">
    <source>
        <dbReference type="SAM" id="MobiDB-lite"/>
    </source>
</evidence>
<dbReference type="Proteomes" id="UP000030763">
    <property type="component" value="Unassembled WGS sequence"/>
</dbReference>
<dbReference type="VEuPathDB" id="ToxoDB:EMWEY_00027740"/>
<evidence type="ECO:0000313" key="5">
    <source>
        <dbReference type="Proteomes" id="UP000030763"/>
    </source>
</evidence>
<dbReference type="OMA" id="CLYKGAC"/>
<sequence>MVSSVCVWLFCCLVLLTRPSYGLSHQARAKEDILTNGSAEPLPPAGSPLVARVHLHTGSISEVPDAPTDSSLTQQAGGPEGENAKREEPSQAPATADPFSALQTSQGKEGEECSCVFAGSCLYKGACLWIAGCLSFAVLAFLFFVAWGLQWVVAIPAEWILAKKPFREGKVKSESPQPTNTASLLQD</sequence>
<dbReference type="AlphaFoldDB" id="U6MCF4"/>